<protein>
    <recommendedName>
        <fullName evidence="2">DEAD/DEAH-box helicase domain-containing protein</fullName>
    </recommendedName>
</protein>
<dbReference type="AlphaFoldDB" id="A0A0E9WTJ3"/>
<dbReference type="GO" id="GO:0008270">
    <property type="term" value="F:zinc ion binding"/>
    <property type="evidence" value="ECO:0007669"/>
    <property type="project" value="TreeGrafter"/>
</dbReference>
<dbReference type="GO" id="GO:0039530">
    <property type="term" value="P:MDA-5 signaling pathway"/>
    <property type="evidence" value="ECO:0007669"/>
    <property type="project" value="TreeGrafter"/>
</dbReference>
<dbReference type="PANTHER" id="PTHR14074:SF14">
    <property type="entry name" value="INTERFERON-INDUCED HELICASE C DOMAIN-CONTAINING PROTEIN 1"/>
    <property type="match status" value="1"/>
</dbReference>
<dbReference type="GO" id="GO:0005737">
    <property type="term" value="C:cytoplasm"/>
    <property type="evidence" value="ECO:0007669"/>
    <property type="project" value="TreeGrafter"/>
</dbReference>
<proteinExistence type="predicted"/>
<dbReference type="GO" id="GO:0003725">
    <property type="term" value="F:double-stranded RNA binding"/>
    <property type="evidence" value="ECO:0007669"/>
    <property type="project" value="TreeGrafter"/>
</dbReference>
<dbReference type="InterPro" id="IPR011545">
    <property type="entry name" value="DEAD/DEAH_box_helicase_dom"/>
</dbReference>
<evidence type="ECO:0000313" key="3">
    <source>
        <dbReference type="EMBL" id="JAH92778.1"/>
    </source>
</evidence>
<dbReference type="InterPro" id="IPR051363">
    <property type="entry name" value="RLR_Helicase"/>
</dbReference>
<dbReference type="GO" id="GO:0005524">
    <property type="term" value="F:ATP binding"/>
    <property type="evidence" value="ECO:0007669"/>
    <property type="project" value="InterPro"/>
</dbReference>
<evidence type="ECO:0000259" key="2">
    <source>
        <dbReference type="Pfam" id="PF00270"/>
    </source>
</evidence>
<organism evidence="3">
    <name type="scientific">Anguilla anguilla</name>
    <name type="common">European freshwater eel</name>
    <name type="synonym">Muraena anguilla</name>
    <dbReference type="NCBI Taxonomy" id="7936"/>
    <lineage>
        <taxon>Eukaryota</taxon>
        <taxon>Metazoa</taxon>
        <taxon>Chordata</taxon>
        <taxon>Craniata</taxon>
        <taxon>Vertebrata</taxon>
        <taxon>Euteleostomi</taxon>
        <taxon>Actinopterygii</taxon>
        <taxon>Neopterygii</taxon>
        <taxon>Teleostei</taxon>
        <taxon>Anguilliformes</taxon>
        <taxon>Anguillidae</taxon>
        <taxon>Anguilla</taxon>
    </lineage>
</organism>
<reference evidence="3" key="1">
    <citation type="submission" date="2014-11" db="EMBL/GenBank/DDBJ databases">
        <authorList>
            <person name="Amaro Gonzalez C."/>
        </authorList>
    </citation>
    <scope>NUCLEOTIDE SEQUENCE</scope>
</reference>
<dbReference type="PANTHER" id="PTHR14074">
    <property type="entry name" value="HELICASE WITH DEATH DOMAIN-RELATED"/>
    <property type="match status" value="1"/>
</dbReference>
<feature type="region of interest" description="Disordered" evidence="1">
    <location>
        <begin position="31"/>
        <end position="78"/>
    </location>
</feature>
<sequence length="115" mass="12307">MAEGPEVAFASLHLGEESMDSSSLLTDLDSSMEVAPGDTDVDLYRGDAEKTQESPDETSEPGCSDEGAATEDPQDPEIVLRDYQMEVAKPALEGKNIIICLPTGSGKTRACCLYY</sequence>
<dbReference type="SUPFAM" id="SSF52540">
    <property type="entry name" value="P-loop containing nucleoside triphosphate hydrolases"/>
    <property type="match status" value="1"/>
</dbReference>
<dbReference type="GO" id="GO:0003727">
    <property type="term" value="F:single-stranded RNA binding"/>
    <property type="evidence" value="ECO:0007669"/>
    <property type="project" value="TreeGrafter"/>
</dbReference>
<dbReference type="Pfam" id="PF00270">
    <property type="entry name" value="DEAD"/>
    <property type="match status" value="1"/>
</dbReference>
<feature type="domain" description="DEAD/DEAH-box helicase" evidence="2">
    <location>
        <begin position="82"/>
        <end position="113"/>
    </location>
</feature>
<accession>A0A0E9WTJ3</accession>
<feature type="compositionally biased region" description="Basic and acidic residues" evidence="1">
    <location>
        <begin position="42"/>
        <end position="53"/>
    </location>
</feature>
<dbReference type="EMBL" id="GBXM01015799">
    <property type="protein sequence ID" value="JAH92778.1"/>
    <property type="molecule type" value="Transcribed_RNA"/>
</dbReference>
<dbReference type="InterPro" id="IPR027417">
    <property type="entry name" value="P-loop_NTPase"/>
</dbReference>
<dbReference type="GO" id="GO:0140374">
    <property type="term" value="P:antiviral innate immune response"/>
    <property type="evidence" value="ECO:0007669"/>
    <property type="project" value="TreeGrafter"/>
</dbReference>
<reference evidence="3" key="2">
    <citation type="journal article" date="2015" name="Fish Shellfish Immunol.">
        <title>Early steps in the European eel (Anguilla anguilla)-Vibrio vulnificus interaction in the gills: Role of the RtxA13 toxin.</title>
        <authorList>
            <person name="Callol A."/>
            <person name="Pajuelo D."/>
            <person name="Ebbesson L."/>
            <person name="Teles M."/>
            <person name="MacKenzie S."/>
            <person name="Amaro C."/>
        </authorList>
    </citation>
    <scope>NUCLEOTIDE SEQUENCE</scope>
</reference>
<dbReference type="Gene3D" id="3.40.50.300">
    <property type="entry name" value="P-loop containing nucleotide triphosphate hydrolases"/>
    <property type="match status" value="1"/>
</dbReference>
<name>A0A0E9WTJ3_ANGAN</name>
<evidence type="ECO:0000256" key="1">
    <source>
        <dbReference type="SAM" id="MobiDB-lite"/>
    </source>
</evidence>